<dbReference type="CDD" id="cd07891">
    <property type="entry name" value="CYTH-like_CthTTM-like_1"/>
    <property type="match status" value="1"/>
</dbReference>
<accession>A0A4R9JZB4</accession>
<dbReference type="Gene3D" id="2.40.320.10">
    <property type="entry name" value="Hypothetical Protein Pfu-838710-001"/>
    <property type="match status" value="1"/>
</dbReference>
<dbReference type="PANTHER" id="PTHR40114">
    <property type="entry name" value="SLR0698 PROTEIN"/>
    <property type="match status" value="1"/>
</dbReference>
<keyword evidence="4" id="KW-1185">Reference proteome</keyword>
<dbReference type="AlphaFoldDB" id="A0A4R9JZB4"/>
<dbReference type="SUPFAM" id="SSF55154">
    <property type="entry name" value="CYTH-like phosphatases"/>
    <property type="match status" value="1"/>
</dbReference>
<evidence type="ECO:0000313" key="4">
    <source>
        <dbReference type="Proteomes" id="UP000297762"/>
    </source>
</evidence>
<dbReference type="InterPro" id="IPR033469">
    <property type="entry name" value="CYTH-like_dom_sf"/>
</dbReference>
<name>A0A4R9JZB4_9LEPT</name>
<reference evidence="3" key="1">
    <citation type="journal article" date="2019" name="PLoS Negl. Trop. Dis.">
        <title>Revisiting the worldwide diversity of Leptospira species in the environment.</title>
        <authorList>
            <person name="Vincent A.T."/>
            <person name="Schiettekatte O."/>
            <person name="Bourhy P."/>
            <person name="Veyrier F.J."/>
            <person name="Picardeau M."/>
        </authorList>
    </citation>
    <scope>NUCLEOTIDE SEQUENCE [LARGE SCALE GENOMIC DNA]</scope>
    <source>
        <strain evidence="3">201702455</strain>
    </source>
</reference>
<protein>
    <submittedName>
        <fullName evidence="3">CYTH domain-containing protein</fullName>
    </submittedName>
</protein>
<dbReference type="Proteomes" id="UP000297762">
    <property type="component" value="Unassembled WGS sequence"/>
</dbReference>
<evidence type="ECO:0000256" key="1">
    <source>
        <dbReference type="PIRSR" id="PIRSR016487-1"/>
    </source>
</evidence>
<dbReference type="InterPro" id="IPR012042">
    <property type="entry name" value="NeuTTM/CthTTM-like"/>
</dbReference>
<proteinExistence type="predicted"/>
<dbReference type="PANTHER" id="PTHR40114:SF1">
    <property type="entry name" value="SLR0698 PROTEIN"/>
    <property type="match status" value="1"/>
</dbReference>
<dbReference type="OrthoDB" id="9805588at2"/>
<evidence type="ECO:0000259" key="2">
    <source>
        <dbReference type="PROSITE" id="PS51707"/>
    </source>
</evidence>
<dbReference type="EMBL" id="RQGF01000035">
    <property type="protein sequence ID" value="TGL58729.1"/>
    <property type="molecule type" value="Genomic_DNA"/>
</dbReference>
<dbReference type="InterPro" id="IPR023577">
    <property type="entry name" value="CYTH_domain"/>
</dbReference>
<dbReference type="PROSITE" id="PS51707">
    <property type="entry name" value="CYTH"/>
    <property type="match status" value="1"/>
</dbReference>
<comment type="caution">
    <text evidence="3">The sequence shown here is derived from an EMBL/GenBank/DDBJ whole genome shotgun (WGS) entry which is preliminary data.</text>
</comment>
<organism evidence="3 4">
    <name type="scientific">Leptospira sarikeiensis</name>
    <dbReference type="NCBI Taxonomy" id="2484943"/>
    <lineage>
        <taxon>Bacteria</taxon>
        <taxon>Pseudomonadati</taxon>
        <taxon>Spirochaetota</taxon>
        <taxon>Spirochaetia</taxon>
        <taxon>Leptospirales</taxon>
        <taxon>Leptospiraceae</taxon>
        <taxon>Leptospira</taxon>
    </lineage>
</organism>
<feature type="active site" description="Proton acceptor" evidence="1">
    <location>
        <position position="27"/>
    </location>
</feature>
<dbReference type="RefSeq" id="WP_135650976.1">
    <property type="nucleotide sequence ID" value="NZ_RQGF01000035.1"/>
</dbReference>
<dbReference type="SMART" id="SM01118">
    <property type="entry name" value="CYTH"/>
    <property type="match status" value="1"/>
</dbReference>
<sequence length="155" mass="18220">MEIERKFLVKNSDYRKEGKASLISQGYLNSDKNRTVRVRINSNRGFITIKSKTVGISREEFEYEIPLIDAEEMINNICEKPIIKKLRYLVHFHGNIWEIDEFLEDNEGLIVAEIELQSEDGSFDKPEWVGEEVSNDPRYFNSSLIKKPFKEWSNI</sequence>
<feature type="domain" description="CYTH" evidence="2">
    <location>
        <begin position="1"/>
        <end position="146"/>
    </location>
</feature>
<gene>
    <name evidence="3" type="ORF">EHQ64_16895</name>
</gene>
<dbReference type="Pfam" id="PF01928">
    <property type="entry name" value="CYTH"/>
    <property type="match status" value="1"/>
</dbReference>
<dbReference type="PIRSF" id="PIRSF016487">
    <property type="entry name" value="CYTH_UCP016487"/>
    <property type="match status" value="1"/>
</dbReference>
<evidence type="ECO:0000313" key="3">
    <source>
        <dbReference type="EMBL" id="TGL58729.1"/>
    </source>
</evidence>